<dbReference type="RefSeq" id="XP_001878824.1">
    <property type="nucleotide sequence ID" value="XM_001878789.1"/>
</dbReference>
<gene>
    <name evidence="1" type="ORF">LACBIDRAFT_325357</name>
</gene>
<dbReference type="Proteomes" id="UP000001194">
    <property type="component" value="Unassembled WGS sequence"/>
</dbReference>
<sequence>MILLYRPNEKFPVCEPQHVRTSNYSYIQSINATPASSQSKSDPNFLSILTDVADAGNDMDPSPSQTALMRKVEGLLEVNKNLDHSTMIPYYKAVVSPIRCIPTEIWAMIFVECLRYENRLYIEVVRDEAPLNVAGVCKRWRAIALSTPFLWSSIWITRSPSLDSSYPRRELVSLWLARSAPCPISFSFTIDMQGDLPAVQDLYAGNKQNSPDQEALVGELLSCMSRWKSVQFALPFLNGYDIEAGAPLLERVKVIKDVVQSWSTFDPFIHRIWEDAPRLRIFSLCDDTDWSIRYEKDLLPVPIRLTELDIDFDYPLILCWLVFHESPELTTCNLGRFCGIEDSCATLPPVFLPQLHSLTVTSTIQLFDEGETLKLTKVLSLITAPNLKTFGMYWDNGYLHEPLMSFLARSACALTELFIFTVPIPKREMKEVLEAISGSIKVLKVDVGMTGTPFGKDLLRSLTWRGPDEKFLCPNLERILFGRSVIGKRNSLFIRMVESRWHVDNGRVRLDEVEIYSSRKLGPPPGFDQLEVYQREGLKLHVDYDWDTEIKSDMEGGDTE</sequence>
<dbReference type="AlphaFoldDB" id="B0D4N5"/>
<dbReference type="Gene3D" id="1.20.1280.50">
    <property type="match status" value="1"/>
</dbReference>
<accession>B0D4N5</accession>
<keyword evidence="2" id="KW-1185">Reference proteome</keyword>
<dbReference type="HOGENOM" id="CLU_018544_12_4_1"/>
<dbReference type="InParanoid" id="B0D4N5"/>
<protein>
    <submittedName>
        <fullName evidence="1">Predicted protein</fullName>
    </submittedName>
</protein>
<proteinExistence type="predicted"/>
<reference evidence="1 2" key="1">
    <citation type="journal article" date="2008" name="Nature">
        <title>The genome of Laccaria bicolor provides insights into mycorrhizal symbiosis.</title>
        <authorList>
            <person name="Martin F."/>
            <person name="Aerts A."/>
            <person name="Ahren D."/>
            <person name="Brun A."/>
            <person name="Danchin E.G.J."/>
            <person name="Duchaussoy F."/>
            <person name="Gibon J."/>
            <person name="Kohler A."/>
            <person name="Lindquist E."/>
            <person name="Pereda V."/>
            <person name="Salamov A."/>
            <person name="Shapiro H.J."/>
            <person name="Wuyts J."/>
            <person name="Blaudez D."/>
            <person name="Buee M."/>
            <person name="Brokstein P."/>
            <person name="Canbaeck B."/>
            <person name="Cohen D."/>
            <person name="Courty P.E."/>
            <person name="Coutinho P.M."/>
            <person name="Delaruelle C."/>
            <person name="Detter J.C."/>
            <person name="Deveau A."/>
            <person name="DiFazio S."/>
            <person name="Duplessis S."/>
            <person name="Fraissinet-Tachet L."/>
            <person name="Lucic E."/>
            <person name="Frey-Klett P."/>
            <person name="Fourrey C."/>
            <person name="Feussner I."/>
            <person name="Gay G."/>
            <person name="Grimwood J."/>
            <person name="Hoegger P.J."/>
            <person name="Jain P."/>
            <person name="Kilaru S."/>
            <person name="Labbe J."/>
            <person name="Lin Y.C."/>
            <person name="Legue V."/>
            <person name="Le Tacon F."/>
            <person name="Marmeisse R."/>
            <person name="Melayah D."/>
            <person name="Montanini B."/>
            <person name="Muratet M."/>
            <person name="Nehls U."/>
            <person name="Niculita-Hirzel H."/>
            <person name="Oudot-Le Secq M.P."/>
            <person name="Peter M."/>
            <person name="Quesneville H."/>
            <person name="Rajashekar B."/>
            <person name="Reich M."/>
            <person name="Rouhier N."/>
            <person name="Schmutz J."/>
            <person name="Yin T."/>
            <person name="Chalot M."/>
            <person name="Henrissat B."/>
            <person name="Kuees U."/>
            <person name="Lucas S."/>
            <person name="Van de Peer Y."/>
            <person name="Podila G.K."/>
            <person name="Polle A."/>
            <person name="Pukkila P.J."/>
            <person name="Richardson P.M."/>
            <person name="Rouze P."/>
            <person name="Sanders I.R."/>
            <person name="Stajich J.E."/>
            <person name="Tunlid A."/>
            <person name="Tuskan G."/>
            <person name="Grigoriev I.V."/>
        </authorList>
    </citation>
    <scope>NUCLEOTIDE SEQUENCE [LARGE SCALE GENOMIC DNA]</scope>
    <source>
        <strain evidence="2">S238N-H82 / ATCC MYA-4686</strain>
    </source>
</reference>
<evidence type="ECO:0000313" key="1">
    <source>
        <dbReference type="EMBL" id="EDR10374.1"/>
    </source>
</evidence>
<organism evidence="2">
    <name type="scientific">Laccaria bicolor (strain S238N-H82 / ATCC MYA-4686)</name>
    <name type="common">Bicoloured deceiver</name>
    <name type="synonym">Laccaria laccata var. bicolor</name>
    <dbReference type="NCBI Taxonomy" id="486041"/>
    <lineage>
        <taxon>Eukaryota</taxon>
        <taxon>Fungi</taxon>
        <taxon>Dikarya</taxon>
        <taxon>Basidiomycota</taxon>
        <taxon>Agaricomycotina</taxon>
        <taxon>Agaricomycetes</taxon>
        <taxon>Agaricomycetidae</taxon>
        <taxon>Agaricales</taxon>
        <taxon>Agaricineae</taxon>
        <taxon>Hydnangiaceae</taxon>
        <taxon>Laccaria</taxon>
    </lineage>
</organism>
<dbReference type="GeneID" id="6074722"/>
<evidence type="ECO:0000313" key="2">
    <source>
        <dbReference type="Proteomes" id="UP000001194"/>
    </source>
</evidence>
<dbReference type="EMBL" id="DS547097">
    <property type="protein sequence ID" value="EDR10374.1"/>
    <property type="molecule type" value="Genomic_DNA"/>
</dbReference>
<dbReference type="KEGG" id="lbc:LACBIDRAFT_325357"/>
<dbReference type="OrthoDB" id="2269034at2759"/>
<name>B0D4N5_LACBS</name>